<name>A0A5B8M9U9_9MICO</name>
<reference evidence="2 3" key="1">
    <citation type="submission" date="2019-07" db="EMBL/GenBank/DDBJ databases">
        <title>Full genome sequence of Humibacter sp. WJ7-1.</title>
        <authorList>
            <person name="Im W.-T."/>
        </authorList>
    </citation>
    <scope>NUCLEOTIDE SEQUENCE [LARGE SCALE GENOMIC DNA]</scope>
    <source>
        <strain evidence="2 3">WJ7-1</strain>
    </source>
</reference>
<evidence type="ECO:0000313" key="3">
    <source>
        <dbReference type="Proteomes" id="UP000320216"/>
    </source>
</evidence>
<dbReference type="AlphaFoldDB" id="A0A5B8M9U9"/>
<feature type="transmembrane region" description="Helical" evidence="1">
    <location>
        <begin position="306"/>
        <end position="327"/>
    </location>
</feature>
<feature type="transmembrane region" description="Helical" evidence="1">
    <location>
        <begin position="333"/>
        <end position="358"/>
    </location>
</feature>
<protein>
    <recommendedName>
        <fullName evidence="4">Dolichyl-phosphate-mannose-protein mannosyltransferase</fullName>
    </recommendedName>
</protein>
<sequence>MRVRFERLVARLCAARSISVSPSLRGAALYAGLFVVGFLLAYFRLPPSSSEHMWQEDGNVFLAQAMQHPFLVALFEPYAGYGHLVPRLVAALADLFPLVHAPRVIAVVMALFLAALAAGIFFLLAAHLRTITARILVWCLVVAAPVAGLEIALSAANAQWYLLFGAFIAVFARREGVVATAISAAILIAAVGSSPLALVVFVPLVLIRTLALRGRGDIVIAASAVLAGIFQLIVMLRGTRQLHALRSAWAIIKTYLVDVQDVGWFGPLWIHQAAFMMPALIALGVLLTLAAFWISWMLRRWSTLPLSALVVGAAYFLAIVVLSGYAYTDPDQMLFIGVGSRYFVFPIMATSLIIGTGVDRLIAIRTRRSIALAVVAILLTLSVIVVNYRAFDQRARFLSRWPVWSAAVEHARATCLDDPTKSVYVIGGPQFSPFDSFHIPCDVLEDHR</sequence>
<feature type="transmembrane region" description="Helical" evidence="1">
    <location>
        <begin position="370"/>
        <end position="391"/>
    </location>
</feature>
<dbReference type="EMBL" id="CP042305">
    <property type="protein sequence ID" value="QDZ16415.1"/>
    <property type="molecule type" value="Genomic_DNA"/>
</dbReference>
<feature type="transmembrane region" description="Helical" evidence="1">
    <location>
        <begin position="273"/>
        <end position="294"/>
    </location>
</feature>
<keyword evidence="1" id="KW-0812">Transmembrane</keyword>
<feature type="transmembrane region" description="Helical" evidence="1">
    <location>
        <begin position="135"/>
        <end position="156"/>
    </location>
</feature>
<gene>
    <name evidence="2" type="ORF">FPZ11_18160</name>
</gene>
<keyword evidence="1" id="KW-1133">Transmembrane helix</keyword>
<dbReference type="KEGG" id="huw:FPZ11_18160"/>
<feature type="transmembrane region" description="Helical" evidence="1">
    <location>
        <begin position="176"/>
        <end position="206"/>
    </location>
</feature>
<feature type="transmembrane region" description="Helical" evidence="1">
    <location>
        <begin position="27"/>
        <end position="45"/>
    </location>
</feature>
<dbReference type="Proteomes" id="UP000320216">
    <property type="component" value="Chromosome"/>
</dbReference>
<evidence type="ECO:0000256" key="1">
    <source>
        <dbReference type="SAM" id="Phobius"/>
    </source>
</evidence>
<proteinExistence type="predicted"/>
<evidence type="ECO:0008006" key="4">
    <source>
        <dbReference type="Google" id="ProtNLM"/>
    </source>
</evidence>
<keyword evidence="3" id="KW-1185">Reference proteome</keyword>
<keyword evidence="1" id="KW-0472">Membrane</keyword>
<dbReference type="RefSeq" id="WP_146322419.1">
    <property type="nucleotide sequence ID" value="NZ_CP042305.1"/>
</dbReference>
<feature type="transmembrane region" description="Helical" evidence="1">
    <location>
        <begin position="104"/>
        <end position="128"/>
    </location>
</feature>
<accession>A0A5B8M9U9</accession>
<evidence type="ECO:0000313" key="2">
    <source>
        <dbReference type="EMBL" id="QDZ16415.1"/>
    </source>
</evidence>
<organism evidence="2 3">
    <name type="scientific">Humibacter ginsenosidimutans</name>
    <dbReference type="NCBI Taxonomy" id="2599293"/>
    <lineage>
        <taxon>Bacteria</taxon>
        <taxon>Bacillati</taxon>
        <taxon>Actinomycetota</taxon>
        <taxon>Actinomycetes</taxon>
        <taxon>Micrococcales</taxon>
        <taxon>Microbacteriaceae</taxon>
        <taxon>Humibacter</taxon>
    </lineage>
</organism>
<dbReference type="OrthoDB" id="4578799at2"/>
<feature type="transmembrane region" description="Helical" evidence="1">
    <location>
        <begin position="218"/>
        <end position="236"/>
    </location>
</feature>